<proteinExistence type="predicted"/>
<keyword evidence="3" id="KW-1185">Reference proteome</keyword>
<evidence type="ECO:0000259" key="1">
    <source>
        <dbReference type="Pfam" id="PF13472"/>
    </source>
</evidence>
<dbReference type="GO" id="GO:0016788">
    <property type="term" value="F:hydrolase activity, acting on ester bonds"/>
    <property type="evidence" value="ECO:0007669"/>
    <property type="project" value="UniProtKB-ARBA"/>
</dbReference>
<dbReference type="HOGENOM" id="CLU_660468_0_0_5"/>
<name>A7IK61_XANP2</name>
<reference evidence="2 3" key="1">
    <citation type="submission" date="2007-07" db="EMBL/GenBank/DDBJ databases">
        <title>Complete sequence of chromosome of Xanthobacter autotrophicus Py2.</title>
        <authorList>
            <consortium name="US DOE Joint Genome Institute"/>
            <person name="Copeland A."/>
            <person name="Lucas S."/>
            <person name="Lapidus A."/>
            <person name="Barry K."/>
            <person name="Glavina del Rio T."/>
            <person name="Hammon N."/>
            <person name="Israni S."/>
            <person name="Dalin E."/>
            <person name="Tice H."/>
            <person name="Pitluck S."/>
            <person name="Sims D."/>
            <person name="Brettin T."/>
            <person name="Bruce D."/>
            <person name="Detter J.C."/>
            <person name="Han C."/>
            <person name="Tapia R."/>
            <person name="Brainard J."/>
            <person name="Schmutz J."/>
            <person name="Larimer F."/>
            <person name="Land M."/>
            <person name="Hauser L."/>
            <person name="Kyrpides N."/>
            <person name="Kim E."/>
            <person name="Ensigns S.A."/>
            <person name="Richardson P."/>
        </authorList>
    </citation>
    <scope>NUCLEOTIDE SEQUENCE [LARGE SCALE GENOMIC DNA]</scope>
    <source>
        <strain evidence="3">ATCC BAA-1158 / Py2</strain>
    </source>
</reference>
<protein>
    <recommendedName>
        <fullName evidence="1">SGNH hydrolase-type esterase domain-containing protein</fullName>
    </recommendedName>
</protein>
<organism evidence="2 3">
    <name type="scientific">Xanthobacter autotrophicus (strain ATCC BAA-1158 / Py2)</name>
    <dbReference type="NCBI Taxonomy" id="78245"/>
    <lineage>
        <taxon>Bacteria</taxon>
        <taxon>Pseudomonadati</taxon>
        <taxon>Pseudomonadota</taxon>
        <taxon>Alphaproteobacteria</taxon>
        <taxon>Hyphomicrobiales</taxon>
        <taxon>Xanthobacteraceae</taxon>
        <taxon>Xanthobacter</taxon>
    </lineage>
</organism>
<accession>A7IK61</accession>
<evidence type="ECO:0000313" key="3">
    <source>
        <dbReference type="Proteomes" id="UP000002417"/>
    </source>
</evidence>
<dbReference type="InterPro" id="IPR013830">
    <property type="entry name" value="SGNH_hydro"/>
</dbReference>
<dbReference type="InterPro" id="IPR036514">
    <property type="entry name" value="SGNH_hydro_sf"/>
</dbReference>
<dbReference type="Gene3D" id="3.40.50.1110">
    <property type="entry name" value="SGNH hydrolase"/>
    <property type="match status" value="1"/>
</dbReference>
<dbReference type="OrthoDB" id="7591296at2"/>
<sequence length="416" mass="43632">MFLTDDPDFAAARQAAQGYNRSTLVLMGDSRLAGFFNDPSTKLMRQGANFLRCGLALSGQRMRVEKSFAVSGQRSDQYLAAANVTQALACKSHWLVLYGVANDIGQLSNTVDHFTVNIKPVADAWTATGRGVILITETGGNSFTTPEARGAVFRYNRQVRDYCRANRGAILFDAAAVVMDPSQPMTLNPAYSGDGLHIGLTAGAYVLGKAFADLIKQIAPPCDGLVYSAGQVFANGGMQLFSNPLWLTTTGGTGSGIMTGTVPAGITGISAPASSSIVGSVAAGAYGNDLQLALTAGAAGVFKVKCDFVSELEIVGETYYANAELDVASGATNFQSCGVHLECNRAGATTTTEDGFVGTSAGNLPSGAYSFVCETERLTIPTGSRGWLSAWLVFYFSAAGSATVKARRFGVWRQQG</sequence>
<dbReference type="STRING" id="78245.Xaut_3174"/>
<dbReference type="EMBL" id="CP000781">
    <property type="protein sequence ID" value="ABS68404.1"/>
    <property type="molecule type" value="Genomic_DNA"/>
</dbReference>
<gene>
    <name evidence="2" type="ordered locus">Xaut_3174</name>
</gene>
<dbReference type="KEGG" id="xau:Xaut_3174"/>
<dbReference type="Proteomes" id="UP000002417">
    <property type="component" value="Chromosome"/>
</dbReference>
<dbReference type="AlphaFoldDB" id="A7IK61"/>
<dbReference type="PhylomeDB" id="A7IK61"/>
<evidence type="ECO:0000313" key="2">
    <source>
        <dbReference type="EMBL" id="ABS68404.1"/>
    </source>
</evidence>
<dbReference type="eggNOG" id="COG2755">
    <property type="taxonomic scope" value="Bacteria"/>
</dbReference>
<dbReference type="SUPFAM" id="SSF52266">
    <property type="entry name" value="SGNH hydrolase"/>
    <property type="match status" value="1"/>
</dbReference>
<dbReference type="Pfam" id="PF13472">
    <property type="entry name" value="Lipase_GDSL_2"/>
    <property type="match status" value="1"/>
</dbReference>
<feature type="domain" description="SGNH hydrolase-type esterase" evidence="1">
    <location>
        <begin position="27"/>
        <end position="197"/>
    </location>
</feature>